<dbReference type="EMBL" id="OW152841">
    <property type="protein sequence ID" value="CAH2062313.1"/>
    <property type="molecule type" value="Genomic_DNA"/>
</dbReference>
<evidence type="ECO:0000313" key="1">
    <source>
        <dbReference type="EMBL" id="CAH2062313.1"/>
    </source>
</evidence>
<organism evidence="1 2">
    <name type="scientific">Iphiclides podalirius</name>
    <name type="common">scarce swallowtail</name>
    <dbReference type="NCBI Taxonomy" id="110791"/>
    <lineage>
        <taxon>Eukaryota</taxon>
        <taxon>Metazoa</taxon>
        <taxon>Ecdysozoa</taxon>
        <taxon>Arthropoda</taxon>
        <taxon>Hexapoda</taxon>
        <taxon>Insecta</taxon>
        <taxon>Pterygota</taxon>
        <taxon>Neoptera</taxon>
        <taxon>Endopterygota</taxon>
        <taxon>Lepidoptera</taxon>
        <taxon>Glossata</taxon>
        <taxon>Ditrysia</taxon>
        <taxon>Papilionoidea</taxon>
        <taxon>Papilionidae</taxon>
        <taxon>Papilioninae</taxon>
        <taxon>Iphiclides</taxon>
    </lineage>
</organism>
<keyword evidence="2" id="KW-1185">Reference proteome</keyword>
<reference evidence="1" key="1">
    <citation type="submission" date="2022-03" db="EMBL/GenBank/DDBJ databases">
        <authorList>
            <person name="Martin H S."/>
        </authorList>
    </citation>
    <scope>NUCLEOTIDE SEQUENCE</scope>
</reference>
<proteinExistence type="predicted"/>
<name>A0ABN8IS26_9NEOP</name>
<protein>
    <submittedName>
        <fullName evidence="1">Uncharacterized protein</fullName>
    </submittedName>
</protein>
<dbReference type="Proteomes" id="UP000837857">
    <property type="component" value="Chromosome 29"/>
</dbReference>
<feature type="non-terminal residue" evidence="1">
    <location>
        <position position="72"/>
    </location>
</feature>
<gene>
    <name evidence="1" type="ORF">IPOD504_LOCUS11868</name>
</gene>
<accession>A0ABN8IS26</accession>
<sequence length="72" mass="7150">MFSSLLDAARNSPFRGPLSPAQCEPAAIAAPQAAQSGMAAAAVVQGDSCEFASPKYFALCGLGGILSCGTSI</sequence>
<evidence type="ECO:0000313" key="2">
    <source>
        <dbReference type="Proteomes" id="UP000837857"/>
    </source>
</evidence>